<dbReference type="PANTHER" id="PTHR37981:SF1">
    <property type="entry name" value="SGNH HYDROLASE-TYPE ESTERASE DOMAIN-CONTAINING PROTEIN"/>
    <property type="match status" value="1"/>
</dbReference>
<dbReference type="CDD" id="cd01823">
    <property type="entry name" value="SEST_like"/>
    <property type="match status" value="1"/>
</dbReference>
<keyword evidence="3" id="KW-0378">Hydrolase</keyword>
<dbReference type="GO" id="GO:0016788">
    <property type="term" value="F:hydrolase activity, acting on ester bonds"/>
    <property type="evidence" value="ECO:0007669"/>
    <property type="project" value="InterPro"/>
</dbReference>
<dbReference type="Pfam" id="PF13472">
    <property type="entry name" value="Lipase_GDSL_2"/>
    <property type="match status" value="1"/>
</dbReference>
<accession>A0A1W2TDD2</accession>
<dbReference type="GO" id="GO:0006629">
    <property type="term" value="P:lipid metabolic process"/>
    <property type="evidence" value="ECO:0007669"/>
    <property type="project" value="TreeGrafter"/>
</dbReference>
<dbReference type="SUPFAM" id="SSF52266">
    <property type="entry name" value="SGNH hydrolase"/>
    <property type="match status" value="1"/>
</dbReference>
<evidence type="ECO:0000259" key="2">
    <source>
        <dbReference type="Pfam" id="PF13472"/>
    </source>
</evidence>
<feature type="domain" description="SGNH hydrolase-type esterase" evidence="2">
    <location>
        <begin position="8"/>
        <end position="216"/>
    </location>
</feature>
<dbReference type="Proteomes" id="UP000054516">
    <property type="component" value="Unassembled WGS sequence"/>
</dbReference>
<proteinExistence type="predicted"/>
<sequence>MSLRIASLGSSFAAGPTIAPIEDESAGRSGANYAHLVAERLGASLTDLSVCGATLLHLLDTPQDAGGRRFPPQVDALPADADVVLVLGGGNDIGYIGGIFQDTLSRSWAGSALLYLRGGGEGTGTETEAEAEARARLQLDVNGLARRYAAVLDAIHRRAPGARVLVVEYQAVLGPDTRPGQDVVFGADRVAHHREVAARLLEATHLAVRGREAWCAPVGIAAASEAHAVGAERPWISGFTWKLFYRGGAYHPRPEGMVAIADLVHAKLVELGLTSQDQAAAITAAAGGGEETEDGFATSNQSPVPNPLQKE</sequence>
<dbReference type="OrthoDB" id="21678at2759"/>
<protein>
    <submittedName>
        <fullName evidence="3">Putative SGNH hydrolase</fullName>
    </submittedName>
</protein>
<evidence type="ECO:0000313" key="4">
    <source>
        <dbReference type="Proteomes" id="UP000054516"/>
    </source>
</evidence>
<dbReference type="InterPro" id="IPR036514">
    <property type="entry name" value="SGNH_hydro_sf"/>
</dbReference>
<evidence type="ECO:0000256" key="1">
    <source>
        <dbReference type="SAM" id="MobiDB-lite"/>
    </source>
</evidence>
<dbReference type="Gene3D" id="3.40.50.1110">
    <property type="entry name" value="SGNH hydrolase"/>
    <property type="match status" value="1"/>
</dbReference>
<evidence type="ECO:0000313" key="3">
    <source>
        <dbReference type="EMBL" id="GAP85985.2"/>
    </source>
</evidence>
<dbReference type="OMA" id="RDHHAWS"/>
<gene>
    <name evidence="3" type="ORF">SAMD00023353_0300960</name>
</gene>
<keyword evidence="4" id="KW-1185">Reference proteome</keyword>
<dbReference type="InterPro" id="IPR037460">
    <property type="entry name" value="SEST-like"/>
</dbReference>
<name>A0A1W2TDD2_ROSNE</name>
<dbReference type="AlphaFoldDB" id="A0A1W2TDD2"/>
<dbReference type="EMBL" id="DF977448">
    <property type="protein sequence ID" value="GAP85985.2"/>
    <property type="molecule type" value="Genomic_DNA"/>
</dbReference>
<dbReference type="PANTHER" id="PTHR37981">
    <property type="entry name" value="LIPASE 2"/>
    <property type="match status" value="1"/>
</dbReference>
<organism evidence="3">
    <name type="scientific">Rosellinia necatrix</name>
    <name type="common">White root-rot fungus</name>
    <dbReference type="NCBI Taxonomy" id="77044"/>
    <lineage>
        <taxon>Eukaryota</taxon>
        <taxon>Fungi</taxon>
        <taxon>Dikarya</taxon>
        <taxon>Ascomycota</taxon>
        <taxon>Pezizomycotina</taxon>
        <taxon>Sordariomycetes</taxon>
        <taxon>Xylariomycetidae</taxon>
        <taxon>Xylariales</taxon>
        <taxon>Xylariaceae</taxon>
        <taxon>Rosellinia</taxon>
    </lineage>
</organism>
<feature type="region of interest" description="Disordered" evidence="1">
    <location>
        <begin position="283"/>
        <end position="311"/>
    </location>
</feature>
<reference evidence="3" key="1">
    <citation type="submission" date="2016-03" db="EMBL/GenBank/DDBJ databases">
        <title>Draft genome sequence of Rosellinia necatrix.</title>
        <authorList>
            <person name="Kanematsu S."/>
        </authorList>
    </citation>
    <scope>NUCLEOTIDE SEQUENCE [LARGE SCALE GENOMIC DNA]</scope>
    <source>
        <strain evidence="3">W97</strain>
    </source>
</reference>
<dbReference type="InterPro" id="IPR013830">
    <property type="entry name" value="SGNH_hydro"/>
</dbReference>